<evidence type="ECO:0000256" key="1">
    <source>
        <dbReference type="SAM" id="Phobius"/>
    </source>
</evidence>
<evidence type="ECO:0000313" key="4">
    <source>
        <dbReference type="Proteomes" id="UP001214576"/>
    </source>
</evidence>
<dbReference type="AlphaFoldDB" id="A0AAD4Y760"/>
<reference evidence="3" key="1">
    <citation type="submission" date="2022-03" db="EMBL/GenBank/DDBJ databases">
        <title>Genomic analyses of argali, domestic sheep and their hybrids provide insights into chromosomal evolution, heterosis and genetic basis of agronomic traits.</title>
        <authorList>
            <person name="Li M."/>
        </authorList>
    </citation>
    <scope>NUCLEOTIDE SEQUENCE</scope>
    <source>
        <strain evidence="3">CAU-MHL-2022a</strain>
        <tissue evidence="3">Skin</tissue>
    </source>
</reference>
<dbReference type="Proteomes" id="UP001214576">
    <property type="component" value="Unassembled WGS sequence"/>
</dbReference>
<dbReference type="InterPro" id="IPR011641">
    <property type="entry name" value="Tyr-kin_ephrin_A/B_rcpt-like"/>
</dbReference>
<keyword evidence="1" id="KW-1133">Transmembrane helix</keyword>
<evidence type="ECO:0000313" key="3">
    <source>
        <dbReference type="EMBL" id="KAI4536893.1"/>
    </source>
</evidence>
<feature type="transmembrane region" description="Helical" evidence="1">
    <location>
        <begin position="56"/>
        <end position="77"/>
    </location>
</feature>
<proteinExistence type="predicted"/>
<name>A0AAD4Y760_OVIAM</name>
<evidence type="ECO:0000259" key="2">
    <source>
        <dbReference type="Pfam" id="PF07699"/>
    </source>
</evidence>
<gene>
    <name evidence="3" type="ORF">MG293_013096</name>
</gene>
<organism evidence="3 4">
    <name type="scientific">Ovis ammon polii</name>
    <dbReference type="NCBI Taxonomy" id="230172"/>
    <lineage>
        <taxon>Eukaryota</taxon>
        <taxon>Metazoa</taxon>
        <taxon>Chordata</taxon>
        <taxon>Craniata</taxon>
        <taxon>Vertebrata</taxon>
        <taxon>Euteleostomi</taxon>
        <taxon>Mammalia</taxon>
        <taxon>Eutheria</taxon>
        <taxon>Laurasiatheria</taxon>
        <taxon>Artiodactyla</taxon>
        <taxon>Ruminantia</taxon>
        <taxon>Pecora</taxon>
        <taxon>Bovidae</taxon>
        <taxon>Caprinae</taxon>
        <taxon>Ovis</taxon>
    </lineage>
</organism>
<dbReference type="Pfam" id="PF07699">
    <property type="entry name" value="Ephrin_rec_like"/>
    <property type="match status" value="1"/>
</dbReference>
<feature type="domain" description="Tyrosine-protein kinase ephrin type A/B receptor-like" evidence="2">
    <location>
        <begin position="15"/>
        <end position="46"/>
    </location>
</feature>
<keyword evidence="1" id="KW-0472">Membrane</keyword>
<keyword evidence="4" id="KW-1185">Reference proteome</keyword>
<comment type="caution">
    <text evidence="3">The sequence shown here is derived from an EMBL/GenBank/DDBJ whole genome shotgun (WGS) entry which is preliminary data.</text>
</comment>
<accession>A0AAD4Y760</accession>
<keyword evidence="1" id="KW-0812">Transmembrane</keyword>
<protein>
    <recommendedName>
        <fullName evidence="2">Tyrosine-protein kinase ephrin type A/B receptor-like domain-containing protein</fullName>
    </recommendedName>
</protein>
<dbReference type="EMBL" id="JAKZEL010000015">
    <property type="protein sequence ID" value="KAI4536893.1"/>
    <property type="molecule type" value="Genomic_DNA"/>
</dbReference>
<sequence>MRNEDIPEFSPLFPGTFCGKSSLEPCISCPLNSFSSTSGQKSCDICRKCEGLTSQIIIFFLALTSAAMLCLATFVFLRFSVVKQGRKKLLYIFKQRIFKVMCFLLQIKLMLQFDAMCDHIHYQEEEFCPSASPVSALATRLTRTRGHAGFSCGSRALEHRFSGCGA</sequence>